<reference evidence="7" key="1">
    <citation type="submission" date="2020-05" db="UniProtKB">
        <authorList>
            <consortium name="EnsemblMetazoa"/>
        </authorList>
    </citation>
    <scope>IDENTIFICATION</scope>
    <source>
        <strain evidence="7">TTRI</strain>
    </source>
</reference>
<organism evidence="7 8">
    <name type="scientific">Glossina austeni</name>
    <name type="common">Savannah tsetse fly</name>
    <dbReference type="NCBI Taxonomy" id="7395"/>
    <lineage>
        <taxon>Eukaryota</taxon>
        <taxon>Metazoa</taxon>
        <taxon>Ecdysozoa</taxon>
        <taxon>Arthropoda</taxon>
        <taxon>Hexapoda</taxon>
        <taxon>Insecta</taxon>
        <taxon>Pterygota</taxon>
        <taxon>Neoptera</taxon>
        <taxon>Endopterygota</taxon>
        <taxon>Diptera</taxon>
        <taxon>Brachycera</taxon>
        <taxon>Muscomorpha</taxon>
        <taxon>Hippoboscoidea</taxon>
        <taxon>Glossinidae</taxon>
        <taxon>Glossina</taxon>
    </lineage>
</organism>
<dbReference type="PANTHER" id="PTHR13112">
    <property type="entry name" value="UPF3 REGULATOR OF NONSENSE TRANSCRIPTS-LIKE PROTEIN"/>
    <property type="match status" value="1"/>
</dbReference>
<dbReference type="GO" id="GO:0045727">
    <property type="term" value="P:positive regulation of translation"/>
    <property type="evidence" value="ECO:0007669"/>
    <property type="project" value="TreeGrafter"/>
</dbReference>
<dbReference type="PANTHER" id="PTHR13112:SF0">
    <property type="entry name" value="FI21285P1"/>
    <property type="match status" value="1"/>
</dbReference>
<dbReference type="InterPro" id="IPR005120">
    <property type="entry name" value="UPF3_dom"/>
</dbReference>
<dbReference type="Gene3D" id="3.30.70.330">
    <property type="match status" value="1"/>
</dbReference>
<dbReference type="FunFam" id="3.30.70.330:FF:000717">
    <property type="entry name" value="regulator of nonsense transcripts 3B"/>
    <property type="match status" value="1"/>
</dbReference>
<feature type="compositionally biased region" description="Basic and acidic residues" evidence="5">
    <location>
        <begin position="363"/>
        <end position="383"/>
    </location>
</feature>
<proteinExistence type="inferred from homology"/>
<evidence type="ECO:0000256" key="2">
    <source>
        <dbReference type="ARBA" id="ARBA00005991"/>
    </source>
</evidence>
<dbReference type="GO" id="GO:0003729">
    <property type="term" value="F:mRNA binding"/>
    <property type="evidence" value="ECO:0007669"/>
    <property type="project" value="TreeGrafter"/>
</dbReference>
<dbReference type="InterPro" id="IPR039722">
    <property type="entry name" value="Upf3"/>
</dbReference>
<name>A0A1A9V8L2_GLOAU</name>
<protein>
    <recommendedName>
        <fullName evidence="6">UPF3 domain-containing protein</fullName>
    </recommendedName>
</protein>
<evidence type="ECO:0000256" key="1">
    <source>
        <dbReference type="ARBA" id="ARBA00004123"/>
    </source>
</evidence>
<dbReference type="Pfam" id="PF03467">
    <property type="entry name" value="Smg4_UPF3"/>
    <property type="match status" value="1"/>
</dbReference>
<accession>A0A1A9V8L2</accession>
<sequence length="515" mass="60710">MAKDDKSSTKSQRHEHEHDKIKPPNKIIIRHLPPTMTEEDFLKQIDPLPEHDFYYFAPADWSLGSDATCRAYITFKNHNDIFLFRDRFDGYVFVDNRGNEYPAIVEFAPFQGVLKNKSRGGDSKVNTIEQEPHYQQFLKKLEEEREAIAKGNNCKLEFSLDRKKEEVASTPLLQYLANKKEKRREEAKKRTLEKKRQREEEQQKQQQQSEESSQQKQTEGKNGKDANASSKHHSDKEEVKTSRQKSKNDRRAERNRRRAEEFKKRLEDHQNSHKRDEQAEKKEHRRNRREKEREKEKAKNSELGKHIEILKKHSTADLNESVRNFIYQAAQNLAAKTQEGADEKTSDEAIQKTQSAPGLGTDNDLKIAQEKLNKINIKDEPKMENLLSKEANGSVNSEENKNIQQKQQQKEKDKRDEKRIRNKDRPSIAIYQPKPRLRLSEESDTNSNSRDARSQPTSDCETVSKKDDQAMQQQPRNKKVPRYSERSRKRQKPESKESRDKERYYDKDQKIEQKI</sequence>
<evidence type="ECO:0000313" key="7">
    <source>
        <dbReference type="EnsemblMetazoa" id="GAUT029312-PA"/>
    </source>
</evidence>
<dbReference type="GO" id="GO:0000184">
    <property type="term" value="P:nuclear-transcribed mRNA catabolic process, nonsense-mediated decay"/>
    <property type="evidence" value="ECO:0007669"/>
    <property type="project" value="UniProtKB-KW"/>
</dbReference>
<dbReference type="STRING" id="7395.A0A1A9V8L2"/>
<feature type="region of interest" description="Disordered" evidence="5">
    <location>
        <begin position="1"/>
        <end position="22"/>
    </location>
</feature>
<dbReference type="SUPFAM" id="SSF54928">
    <property type="entry name" value="RNA-binding domain, RBD"/>
    <property type="match status" value="1"/>
</dbReference>
<dbReference type="InterPro" id="IPR012677">
    <property type="entry name" value="Nucleotide-bd_a/b_plait_sf"/>
</dbReference>
<evidence type="ECO:0000256" key="3">
    <source>
        <dbReference type="ARBA" id="ARBA00023161"/>
    </source>
</evidence>
<feature type="compositionally biased region" description="Basic and acidic residues" evidence="5">
    <location>
        <begin position="232"/>
        <end position="282"/>
    </location>
</feature>
<evidence type="ECO:0000313" key="8">
    <source>
        <dbReference type="Proteomes" id="UP000078200"/>
    </source>
</evidence>
<feature type="compositionally biased region" description="Low complexity" evidence="5">
    <location>
        <begin position="204"/>
        <end position="217"/>
    </location>
</feature>
<feature type="compositionally biased region" description="Basic and acidic residues" evidence="5">
    <location>
        <begin position="482"/>
        <end position="515"/>
    </location>
</feature>
<keyword evidence="4" id="KW-0539">Nucleus</keyword>
<dbReference type="CDD" id="cd12455">
    <property type="entry name" value="RRM_like_Smg4_UPF3"/>
    <property type="match status" value="1"/>
</dbReference>
<feature type="region of interest" description="Disordered" evidence="5">
    <location>
        <begin position="178"/>
        <end position="307"/>
    </location>
</feature>
<dbReference type="EnsemblMetazoa" id="GAUT029312-RA">
    <property type="protein sequence ID" value="GAUT029312-PA"/>
    <property type="gene ID" value="GAUT029312"/>
</dbReference>
<comment type="subcellular location">
    <subcellularLocation>
        <location evidence="1">Nucleus</location>
    </subcellularLocation>
</comment>
<feature type="domain" description="UPF3" evidence="6">
    <location>
        <begin position="25"/>
        <end position="181"/>
    </location>
</feature>
<feature type="compositionally biased region" description="Basic and acidic residues" evidence="5">
    <location>
        <begin position="183"/>
        <end position="203"/>
    </location>
</feature>
<keyword evidence="8" id="KW-1185">Reference proteome</keyword>
<dbReference type="VEuPathDB" id="VectorBase:GAUT029312"/>
<dbReference type="GO" id="GO:0005730">
    <property type="term" value="C:nucleolus"/>
    <property type="evidence" value="ECO:0007669"/>
    <property type="project" value="TreeGrafter"/>
</dbReference>
<comment type="similarity">
    <text evidence="2">Belongs to the RENT3 family.</text>
</comment>
<feature type="region of interest" description="Disordered" evidence="5">
    <location>
        <begin position="334"/>
        <end position="515"/>
    </location>
</feature>
<feature type="compositionally biased region" description="Basic and acidic residues" evidence="5">
    <location>
        <begin position="289"/>
        <end position="307"/>
    </location>
</feature>
<keyword evidence="3" id="KW-0866">Nonsense-mediated mRNA decay</keyword>
<dbReference type="Proteomes" id="UP000078200">
    <property type="component" value="Unassembled WGS sequence"/>
</dbReference>
<dbReference type="InterPro" id="IPR035979">
    <property type="entry name" value="RBD_domain_sf"/>
</dbReference>
<dbReference type="GO" id="GO:0005737">
    <property type="term" value="C:cytoplasm"/>
    <property type="evidence" value="ECO:0007669"/>
    <property type="project" value="TreeGrafter"/>
</dbReference>
<feature type="compositionally biased region" description="Basic and acidic residues" evidence="5">
    <location>
        <begin position="408"/>
        <end position="426"/>
    </location>
</feature>
<dbReference type="AlphaFoldDB" id="A0A1A9V8L2"/>
<evidence type="ECO:0000259" key="6">
    <source>
        <dbReference type="Pfam" id="PF03467"/>
    </source>
</evidence>
<evidence type="ECO:0000256" key="4">
    <source>
        <dbReference type="ARBA" id="ARBA00023242"/>
    </source>
</evidence>
<feature type="compositionally biased region" description="Basic and acidic residues" evidence="5">
    <location>
        <begin position="339"/>
        <end position="350"/>
    </location>
</feature>
<feature type="compositionally biased region" description="Polar residues" evidence="5">
    <location>
        <begin position="445"/>
        <end position="461"/>
    </location>
</feature>
<evidence type="ECO:0000256" key="5">
    <source>
        <dbReference type="SAM" id="MobiDB-lite"/>
    </source>
</evidence>